<feature type="domain" description="Ubiquitin-like" evidence="5">
    <location>
        <begin position="149"/>
        <end position="226"/>
    </location>
</feature>
<feature type="compositionally biased region" description="Polar residues" evidence="4">
    <location>
        <begin position="230"/>
        <end position="245"/>
    </location>
</feature>
<dbReference type="PANTHER" id="PTHR24198:SF165">
    <property type="entry name" value="ANKYRIN REPEAT-CONTAINING PROTEIN-RELATED"/>
    <property type="match status" value="1"/>
</dbReference>
<dbReference type="OrthoDB" id="341259at2759"/>
<dbReference type="Pfam" id="PF22893">
    <property type="entry name" value="ULD_2"/>
    <property type="match status" value="1"/>
</dbReference>
<evidence type="ECO:0000256" key="2">
    <source>
        <dbReference type="ARBA" id="ARBA00023043"/>
    </source>
</evidence>
<keyword evidence="7" id="KW-1185">Reference proteome</keyword>
<dbReference type="InterPro" id="IPR002110">
    <property type="entry name" value="Ankyrin_rpt"/>
</dbReference>
<feature type="region of interest" description="Disordered" evidence="4">
    <location>
        <begin position="80"/>
        <end position="147"/>
    </location>
</feature>
<proteinExistence type="predicted"/>
<keyword evidence="2 3" id="KW-0040">ANK repeat</keyword>
<dbReference type="SMART" id="SM00248">
    <property type="entry name" value="ANK"/>
    <property type="match status" value="4"/>
</dbReference>
<comment type="caution">
    <text evidence="6">The sequence shown here is derived from an EMBL/GenBank/DDBJ whole genome shotgun (WGS) entry which is preliminary data.</text>
</comment>
<dbReference type="Gene3D" id="1.25.40.20">
    <property type="entry name" value="Ankyrin repeat-containing domain"/>
    <property type="match status" value="2"/>
</dbReference>
<dbReference type="Proteomes" id="UP000326924">
    <property type="component" value="Unassembled WGS sequence"/>
</dbReference>
<feature type="region of interest" description="Disordered" evidence="4">
    <location>
        <begin position="228"/>
        <end position="307"/>
    </location>
</feature>
<name>A0A5J5ESI6_9PEZI</name>
<dbReference type="PANTHER" id="PTHR24198">
    <property type="entry name" value="ANKYRIN REPEAT AND PROTEIN KINASE DOMAIN-CONTAINING PROTEIN"/>
    <property type="match status" value="1"/>
</dbReference>
<evidence type="ECO:0000256" key="1">
    <source>
        <dbReference type="ARBA" id="ARBA00022737"/>
    </source>
</evidence>
<feature type="compositionally biased region" description="Basic and acidic residues" evidence="4">
    <location>
        <begin position="127"/>
        <end position="138"/>
    </location>
</feature>
<evidence type="ECO:0000256" key="4">
    <source>
        <dbReference type="SAM" id="MobiDB-lite"/>
    </source>
</evidence>
<feature type="repeat" description="ANK" evidence="3">
    <location>
        <begin position="376"/>
        <end position="399"/>
    </location>
</feature>
<evidence type="ECO:0000313" key="6">
    <source>
        <dbReference type="EMBL" id="KAA8901721.1"/>
    </source>
</evidence>
<reference evidence="6 7" key="1">
    <citation type="submission" date="2019-09" db="EMBL/GenBank/DDBJ databases">
        <title>Draft genome of the ectomycorrhizal ascomycete Sphaerosporella brunnea.</title>
        <authorList>
            <consortium name="DOE Joint Genome Institute"/>
            <person name="Benucci G.M."/>
            <person name="Marozzi G."/>
            <person name="Antonielli L."/>
            <person name="Sanchez S."/>
            <person name="Marco P."/>
            <person name="Wang X."/>
            <person name="Falini L.B."/>
            <person name="Barry K."/>
            <person name="Haridas S."/>
            <person name="Lipzen A."/>
            <person name="Labutti K."/>
            <person name="Grigoriev I.V."/>
            <person name="Murat C."/>
            <person name="Martin F."/>
            <person name="Albertini E."/>
            <person name="Donnini D."/>
            <person name="Bonito G."/>
        </authorList>
    </citation>
    <scope>NUCLEOTIDE SEQUENCE [LARGE SCALE GENOMIC DNA]</scope>
    <source>
        <strain evidence="6 7">Sb_GMNB300</strain>
    </source>
</reference>
<evidence type="ECO:0000313" key="7">
    <source>
        <dbReference type="Proteomes" id="UP000326924"/>
    </source>
</evidence>
<dbReference type="AlphaFoldDB" id="A0A5J5ESI6"/>
<dbReference type="Pfam" id="PF12796">
    <property type="entry name" value="Ank_2"/>
    <property type="match status" value="1"/>
</dbReference>
<feature type="repeat" description="ANK" evidence="3">
    <location>
        <begin position="342"/>
        <end position="375"/>
    </location>
</feature>
<dbReference type="InParanoid" id="A0A5J5ESI6"/>
<dbReference type="PROSITE" id="PS50088">
    <property type="entry name" value="ANK_REPEAT"/>
    <property type="match status" value="2"/>
</dbReference>
<feature type="compositionally biased region" description="Basic and acidic residues" evidence="4">
    <location>
        <begin position="259"/>
        <end position="271"/>
    </location>
</feature>
<dbReference type="InterPro" id="IPR036770">
    <property type="entry name" value="Ankyrin_rpt-contain_sf"/>
</dbReference>
<keyword evidence="1" id="KW-0677">Repeat</keyword>
<feature type="compositionally biased region" description="Basic and acidic residues" evidence="4">
    <location>
        <begin position="99"/>
        <end position="110"/>
    </location>
</feature>
<accession>A0A5J5ESI6</accession>
<evidence type="ECO:0000256" key="3">
    <source>
        <dbReference type="PROSITE-ProRule" id="PRU00023"/>
    </source>
</evidence>
<dbReference type="InterPro" id="IPR054464">
    <property type="entry name" value="ULD_fung"/>
</dbReference>
<protein>
    <recommendedName>
        <fullName evidence="5">Ubiquitin-like domain-containing protein</fullName>
    </recommendedName>
</protein>
<gene>
    <name evidence="6" type="ORF">FN846DRAFT_112191</name>
</gene>
<dbReference type="Pfam" id="PF00023">
    <property type="entry name" value="Ank"/>
    <property type="match status" value="1"/>
</dbReference>
<dbReference type="PROSITE" id="PS50297">
    <property type="entry name" value="ANK_REP_REGION"/>
    <property type="match status" value="2"/>
</dbReference>
<evidence type="ECO:0000259" key="5">
    <source>
        <dbReference type="Pfam" id="PF22893"/>
    </source>
</evidence>
<organism evidence="6 7">
    <name type="scientific">Sphaerosporella brunnea</name>
    <dbReference type="NCBI Taxonomy" id="1250544"/>
    <lineage>
        <taxon>Eukaryota</taxon>
        <taxon>Fungi</taxon>
        <taxon>Dikarya</taxon>
        <taxon>Ascomycota</taxon>
        <taxon>Pezizomycotina</taxon>
        <taxon>Pezizomycetes</taxon>
        <taxon>Pezizales</taxon>
        <taxon>Pyronemataceae</taxon>
        <taxon>Sphaerosporella</taxon>
    </lineage>
</organism>
<dbReference type="SUPFAM" id="SSF48403">
    <property type="entry name" value="Ankyrin repeat"/>
    <property type="match status" value="1"/>
</dbReference>
<dbReference type="EMBL" id="VXIS01000142">
    <property type="protein sequence ID" value="KAA8901721.1"/>
    <property type="molecule type" value="Genomic_DNA"/>
</dbReference>
<sequence>MCDKVYFTKDGFAAHLRGNHCDSYSERYLSTVIERCEGPNQSDQLCLLCGGMQPYIGLQRHLGRHMQQTALFVLRPQKAEEGGASASGGARGDSEEDSRELGDSDLEFHSKASARSNELGSPDAQEPVDRNPVAKDETSPADTAELNSRAAIHFRDAMGREFVFPFESCGTWEGVQELIKEETLRLESSDQRGQYDLYGPDGQPILSQHWESFIEPGMSITMCMRPSAEDTISPSTEPDAITSQQPQPPLHANTELEQDAARSKPPDRGERGQTQGVPEMDSPEPATLDRNAKDKGMEPDGEAPMTGTQLGELLCQASENGDLQACKMLLGAGAGVNFLNRQKLSPLQVAALNGHIEVVKLLLQREDVDVNSQDKEGRTPLLWAMANGEDGVVKLLLEREDVDVNLQDRRYGQTPLSCAAKKGCDGVVKLLLEREDVDVNLQDKEGCRCQLAG</sequence>